<name>A0A6C0BLR8_9ZZZZ</name>
<dbReference type="AlphaFoldDB" id="A0A6C0BLR8"/>
<organism evidence="1">
    <name type="scientific">viral metagenome</name>
    <dbReference type="NCBI Taxonomy" id="1070528"/>
    <lineage>
        <taxon>unclassified sequences</taxon>
        <taxon>metagenomes</taxon>
        <taxon>organismal metagenomes</taxon>
    </lineage>
</organism>
<sequence>MIFIILDDSVNHPRKKVFQILTIEYYHLRAPT</sequence>
<proteinExistence type="predicted"/>
<accession>A0A6C0BLR8</accession>
<protein>
    <submittedName>
        <fullName evidence="1">Uncharacterized protein</fullName>
    </submittedName>
</protein>
<reference evidence="1" key="1">
    <citation type="journal article" date="2020" name="Nature">
        <title>Giant virus diversity and host interactions through global metagenomics.</title>
        <authorList>
            <person name="Schulz F."/>
            <person name="Roux S."/>
            <person name="Paez-Espino D."/>
            <person name="Jungbluth S."/>
            <person name="Walsh D.A."/>
            <person name="Denef V.J."/>
            <person name="McMahon K.D."/>
            <person name="Konstantinidis K.T."/>
            <person name="Eloe-Fadrosh E.A."/>
            <person name="Kyrpides N.C."/>
            <person name="Woyke T."/>
        </authorList>
    </citation>
    <scope>NUCLEOTIDE SEQUENCE</scope>
    <source>
        <strain evidence="1">GVMAG-M-3300014204-73</strain>
    </source>
</reference>
<evidence type="ECO:0000313" key="1">
    <source>
        <dbReference type="EMBL" id="QHS92358.1"/>
    </source>
</evidence>
<dbReference type="EMBL" id="MN739178">
    <property type="protein sequence ID" value="QHS92358.1"/>
    <property type="molecule type" value="Genomic_DNA"/>
</dbReference>